<protein>
    <submittedName>
        <fullName evidence="1">Uncharacterized protein</fullName>
    </submittedName>
</protein>
<organism evidence="1 2">
    <name type="scientific">Paracoccus cavernae</name>
    <dbReference type="NCBI Taxonomy" id="1571207"/>
    <lineage>
        <taxon>Bacteria</taxon>
        <taxon>Pseudomonadati</taxon>
        <taxon>Pseudomonadota</taxon>
        <taxon>Alphaproteobacteria</taxon>
        <taxon>Rhodobacterales</taxon>
        <taxon>Paracoccaceae</taxon>
        <taxon>Paracoccus</taxon>
    </lineage>
</organism>
<name>A0ABT8D890_9RHOB</name>
<dbReference type="EMBL" id="JAUFRC010000001">
    <property type="protein sequence ID" value="MDN3711625.1"/>
    <property type="molecule type" value="Genomic_DNA"/>
</dbReference>
<evidence type="ECO:0000313" key="1">
    <source>
        <dbReference type="EMBL" id="MDN3711625.1"/>
    </source>
</evidence>
<sequence length="70" mass="7006">MRESGGMNGLAATLAAEAGLRDGHAAGGLALVGIEGRASLAICIHPGLWAGKSLRGFALVQAAEQGWHLA</sequence>
<proteinExistence type="predicted"/>
<keyword evidence="2" id="KW-1185">Reference proteome</keyword>
<gene>
    <name evidence="1" type="ORF">QWZ10_06945</name>
</gene>
<dbReference type="Proteomes" id="UP001243846">
    <property type="component" value="Unassembled WGS sequence"/>
</dbReference>
<reference evidence="2" key="1">
    <citation type="journal article" date="2019" name="Int. J. Syst. Evol. Microbiol.">
        <title>The Global Catalogue of Microorganisms (GCM) 10K type strain sequencing project: providing services to taxonomists for standard genome sequencing and annotation.</title>
        <authorList>
            <consortium name="The Broad Institute Genomics Platform"/>
            <consortium name="The Broad Institute Genome Sequencing Center for Infectious Disease"/>
            <person name="Wu L."/>
            <person name="Ma J."/>
        </authorList>
    </citation>
    <scope>NUCLEOTIDE SEQUENCE [LARGE SCALE GENOMIC DNA]</scope>
    <source>
        <strain evidence="2">CECT 8482</strain>
    </source>
</reference>
<accession>A0ABT8D890</accession>
<evidence type="ECO:0000313" key="2">
    <source>
        <dbReference type="Proteomes" id="UP001243846"/>
    </source>
</evidence>
<comment type="caution">
    <text evidence="1">The sequence shown here is derived from an EMBL/GenBank/DDBJ whole genome shotgun (WGS) entry which is preliminary data.</text>
</comment>
<dbReference type="RefSeq" id="WP_377787521.1">
    <property type="nucleotide sequence ID" value="NZ_JBHUOC010000001.1"/>
</dbReference>